<feature type="transmembrane region" description="Helical" evidence="9">
    <location>
        <begin position="48"/>
        <end position="67"/>
    </location>
</feature>
<gene>
    <name evidence="12" type="ORF">CWS01_03070</name>
</gene>
<dbReference type="PROSITE" id="PS50929">
    <property type="entry name" value="ABC_TM1F"/>
    <property type="match status" value="1"/>
</dbReference>
<feature type="domain" description="ABC transporter" evidence="10">
    <location>
        <begin position="368"/>
        <end position="602"/>
    </location>
</feature>
<keyword evidence="13" id="KW-1185">Reference proteome</keyword>
<reference evidence="12 13" key="1">
    <citation type="journal article" date="2003" name="Int. J. Syst. Evol. Microbiol.">
        <title>Bacillus nealsonii sp. nov., isolated from a spacecraft-assembly facility, whose spores are gamma-radiation resistant.</title>
        <authorList>
            <person name="Venkateswaran K."/>
            <person name="Kempf M."/>
            <person name="Chen F."/>
            <person name="Satomi M."/>
            <person name="Nicholson W."/>
            <person name="Kern R."/>
        </authorList>
    </citation>
    <scope>NUCLEOTIDE SEQUENCE [LARGE SCALE GENOMIC DNA]</scope>
    <source>
        <strain evidence="12 13">FO-92</strain>
    </source>
</reference>
<dbReference type="PROSITE" id="PS50893">
    <property type="entry name" value="ABC_TRANSPORTER_2"/>
    <property type="match status" value="1"/>
</dbReference>
<dbReference type="OrthoDB" id="9770415at2"/>
<dbReference type="GO" id="GO:0005886">
    <property type="term" value="C:plasma membrane"/>
    <property type="evidence" value="ECO:0007669"/>
    <property type="project" value="UniProtKB-SubCell"/>
</dbReference>
<name>A0A2N0Z6H8_9BACI</name>
<dbReference type="SMART" id="SM00382">
    <property type="entry name" value="AAA"/>
    <property type="match status" value="1"/>
</dbReference>
<dbReference type="SUPFAM" id="SSF90123">
    <property type="entry name" value="ABC transporter transmembrane region"/>
    <property type="match status" value="1"/>
</dbReference>
<evidence type="ECO:0000256" key="1">
    <source>
        <dbReference type="ARBA" id="ARBA00004651"/>
    </source>
</evidence>
<evidence type="ECO:0000256" key="5">
    <source>
        <dbReference type="ARBA" id="ARBA00022741"/>
    </source>
</evidence>
<evidence type="ECO:0000256" key="6">
    <source>
        <dbReference type="ARBA" id="ARBA00022840"/>
    </source>
</evidence>
<comment type="subcellular location">
    <subcellularLocation>
        <location evidence="1">Cell membrane</location>
        <topology evidence="1">Multi-pass membrane protein</topology>
    </subcellularLocation>
</comment>
<keyword evidence="3" id="KW-1003">Cell membrane</keyword>
<accession>A0A2N0Z6H8</accession>
<feature type="domain" description="ABC transmembrane type-1" evidence="11">
    <location>
        <begin position="51"/>
        <end position="334"/>
    </location>
</feature>
<feature type="transmembrane region" description="Helical" evidence="9">
    <location>
        <begin position="286"/>
        <end position="312"/>
    </location>
</feature>
<feature type="transmembrane region" description="Helical" evidence="9">
    <location>
        <begin position="87"/>
        <end position="107"/>
    </location>
</feature>
<dbReference type="Pfam" id="PF00664">
    <property type="entry name" value="ABC_membrane"/>
    <property type="match status" value="1"/>
</dbReference>
<sequence>MFKALTDPFHYPKIKIIPVKKSGEIGKKPESIALTLSRVWTYMGDGKVMLLIVLILVAVSCALGLLGPFLLGKAIDAYIVNQQADKFGFMLLVLGIIYLFYSVSLFLQNYWIIGISQTTVYKLRADLFEQLHKLPISFFDKRQQGELMSRITNDMENISSTLNSSIIQICSSILTLIGTVSIMLWLSPLLTLLTFMIIPFMFLCMKWITKRTGPLFKQQQKYLGELNGFIEETISGQSIVKTFSLEEKMIEELNEKNIAYKNTGYWAQVYSGYIPKVMNMLNNISFALIVGIGGLIILKSNAITIGIIVIFVEYSRQFTRPLNDLSNQFNTLLSAIAGADRVFEILDEQQEAMDEKAARNIQSIKGEIKFKNVSFAYSDTALILDAISFTVNPGETLALVGPTGAGKTTVIQLITRFYDITEGLIEIDGKDISTIKRDSLRSHIGFVLQDTYLFEGTVRDNIRYGRLSAEDENIIEAAKMANAHHFILKLENGYDTILRTDGNGISQGQKQLLSIARAMLADPAILVLDEATSSIDTVTELKIQEALDRLMAGRTCFVVAHRLNTIRNADKILVMKNGSIIEEGSHEQLLKQKGFYYDLNLSRINGQ</sequence>
<evidence type="ECO:0000256" key="4">
    <source>
        <dbReference type="ARBA" id="ARBA00022692"/>
    </source>
</evidence>
<dbReference type="InterPro" id="IPR003439">
    <property type="entry name" value="ABC_transporter-like_ATP-bd"/>
</dbReference>
<dbReference type="EMBL" id="PISE01000007">
    <property type="protein sequence ID" value="PKG25094.1"/>
    <property type="molecule type" value="Genomic_DNA"/>
</dbReference>
<dbReference type="RefSeq" id="WP_101175581.1">
    <property type="nucleotide sequence ID" value="NZ_PISE01000007.1"/>
</dbReference>
<dbReference type="Proteomes" id="UP000233375">
    <property type="component" value="Unassembled WGS sequence"/>
</dbReference>
<dbReference type="PROSITE" id="PS00211">
    <property type="entry name" value="ABC_TRANSPORTER_1"/>
    <property type="match status" value="1"/>
</dbReference>
<evidence type="ECO:0000256" key="2">
    <source>
        <dbReference type="ARBA" id="ARBA00022448"/>
    </source>
</evidence>
<evidence type="ECO:0000256" key="8">
    <source>
        <dbReference type="ARBA" id="ARBA00023136"/>
    </source>
</evidence>
<dbReference type="Gene3D" id="3.40.50.300">
    <property type="entry name" value="P-loop containing nucleotide triphosphate hydrolases"/>
    <property type="match status" value="1"/>
</dbReference>
<dbReference type="FunFam" id="3.40.50.300:FF:000287">
    <property type="entry name" value="Multidrug ABC transporter ATP-binding protein"/>
    <property type="match status" value="1"/>
</dbReference>
<evidence type="ECO:0000313" key="12">
    <source>
        <dbReference type="EMBL" id="PKG25094.1"/>
    </source>
</evidence>
<keyword evidence="8 9" id="KW-0472">Membrane</keyword>
<dbReference type="GO" id="GO:0015421">
    <property type="term" value="F:ABC-type oligopeptide transporter activity"/>
    <property type="evidence" value="ECO:0007669"/>
    <property type="project" value="TreeGrafter"/>
</dbReference>
<dbReference type="CDD" id="cd03254">
    <property type="entry name" value="ABCC_Glucan_exporter_like"/>
    <property type="match status" value="1"/>
</dbReference>
<organism evidence="12 13">
    <name type="scientific">Niallia nealsonii</name>
    <dbReference type="NCBI Taxonomy" id="115979"/>
    <lineage>
        <taxon>Bacteria</taxon>
        <taxon>Bacillati</taxon>
        <taxon>Bacillota</taxon>
        <taxon>Bacilli</taxon>
        <taxon>Bacillales</taxon>
        <taxon>Bacillaceae</taxon>
        <taxon>Niallia</taxon>
    </lineage>
</organism>
<dbReference type="CDD" id="cd18547">
    <property type="entry name" value="ABC_6TM_Tm288_like"/>
    <property type="match status" value="1"/>
</dbReference>
<dbReference type="InterPro" id="IPR003593">
    <property type="entry name" value="AAA+_ATPase"/>
</dbReference>
<keyword evidence="2" id="KW-0813">Transport</keyword>
<evidence type="ECO:0000256" key="7">
    <source>
        <dbReference type="ARBA" id="ARBA00022989"/>
    </source>
</evidence>
<dbReference type="InterPro" id="IPR017871">
    <property type="entry name" value="ABC_transporter-like_CS"/>
</dbReference>
<keyword evidence="4 9" id="KW-0812">Transmembrane</keyword>
<dbReference type="InterPro" id="IPR036640">
    <property type="entry name" value="ABC1_TM_sf"/>
</dbReference>
<evidence type="ECO:0000259" key="10">
    <source>
        <dbReference type="PROSITE" id="PS50893"/>
    </source>
</evidence>
<dbReference type="PANTHER" id="PTHR43394">
    <property type="entry name" value="ATP-DEPENDENT PERMEASE MDL1, MITOCHONDRIAL"/>
    <property type="match status" value="1"/>
</dbReference>
<dbReference type="InterPro" id="IPR011527">
    <property type="entry name" value="ABC1_TM_dom"/>
</dbReference>
<evidence type="ECO:0000256" key="3">
    <source>
        <dbReference type="ARBA" id="ARBA00022475"/>
    </source>
</evidence>
<keyword evidence="7 9" id="KW-1133">Transmembrane helix</keyword>
<comment type="caution">
    <text evidence="12">The sequence shown here is derived from an EMBL/GenBank/DDBJ whole genome shotgun (WGS) entry which is preliminary data.</text>
</comment>
<dbReference type="InterPro" id="IPR039421">
    <property type="entry name" value="Type_1_exporter"/>
</dbReference>
<protein>
    <submittedName>
        <fullName evidence="12">Multidrug ABC transporter ATP-binding protein</fullName>
    </submittedName>
</protein>
<dbReference type="Gene3D" id="1.20.1560.10">
    <property type="entry name" value="ABC transporter type 1, transmembrane domain"/>
    <property type="match status" value="1"/>
</dbReference>
<dbReference type="FunFam" id="1.20.1560.10:FF:000011">
    <property type="entry name" value="Multidrug ABC transporter ATP-binding protein"/>
    <property type="match status" value="1"/>
</dbReference>
<dbReference type="InterPro" id="IPR027417">
    <property type="entry name" value="P-loop_NTPase"/>
</dbReference>
<evidence type="ECO:0000256" key="9">
    <source>
        <dbReference type="SAM" id="Phobius"/>
    </source>
</evidence>
<keyword evidence="5" id="KW-0547">Nucleotide-binding</keyword>
<dbReference type="PANTHER" id="PTHR43394:SF1">
    <property type="entry name" value="ATP-BINDING CASSETTE SUB-FAMILY B MEMBER 10, MITOCHONDRIAL"/>
    <property type="match status" value="1"/>
</dbReference>
<dbReference type="AlphaFoldDB" id="A0A2N0Z6H8"/>
<dbReference type="Pfam" id="PF00005">
    <property type="entry name" value="ABC_tran"/>
    <property type="match status" value="1"/>
</dbReference>
<keyword evidence="6 12" id="KW-0067">ATP-binding</keyword>
<feature type="transmembrane region" description="Helical" evidence="9">
    <location>
        <begin position="192"/>
        <end position="209"/>
    </location>
</feature>
<dbReference type="GO" id="GO:0005524">
    <property type="term" value="F:ATP binding"/>
    <property type="evidence" value="ECO:0007669"/>
    <property type="project" value="UniProtKB-KW"/>
</dbReference>
<evidence type="ECO:0000313" key="13">
    <source>
        <dbReference type="Proteomes" id="UP000233375"/>
    </source>
</evidence>
<proteinExistence type="predicted"/>
<evidence type="ECO:0000259" key="11">
    <source>
        <dbReference type="PROSITE" id="PS50929"/>
    </source>
</evidence>
<dbReference type="GO" id="GO:0016887">
    <property type="term" value="F:ATP hydrolysis activity"/>
    <property type="evidence" value="ECO:0007669"/>
    <property type="project" value="InterPro"/>
</dbReference>
<dbReference type="SUPFAM" id="SSF52540">
    <property type="entry name" value="P-loop containing nucleoside triphosphate hydrolases"/>
    <property type="match status" value="1"/>
</dbReference>